<protein>
    <submittedName>
        <fullName evidence="1">Uncharacterized protein</fullName>
    </submittedName>
</protein>
<evidence type="ECO:0000313" key="1">
    <source>
        <dbReference type="EMBL" id="MBQ0960948.1"/>
    </source>
</evidence>
<dbReference type="AlphaFoldDB" id="A0A940YIM5"/>
<sequence>MFSLWTAVNLYTDALNSGDEVAIDSKLKAAASEGFDCSAKRRTSALYAVESQVSNRASQRILENKLEGLKVSMETCI</sequence>
<organism evidence="1 2">
    <name type="scientific">Ideonella aquatica</name>
    <dbReference type="NCBI Taxonomy" id="2824119"/>
    <lineage>
        <taxon>Bacteria</taxon>
        <taxon>Pseudomonadati</taxon>
        <taxon>Pseudomonadota</taxon>
        <taxon>Betaproteobacteria</taxon>
        <taxon>Burkholderiales</taxon>
        <taxon>Sphaerotilaceae</taxon>
        <taxon>Ideonella</taxon>
    </lineage>
</organism>
<evidence type="ECO:0000313" key="2">
    <source>
        <dbReference type="Proteomes" id="UP000678374"/>
    </source>
</evidence>
<comment type="caution">
    <text evidence="1">The sequence shown here is derived from an EMBL/GenBank/DDBJ whole genome shotgun (WGS) entry which is preliminary data.</text>
</comment>
<keyword evidence="2" id="KW-1185">Reference proteome</keyword>
<accession>A0A940YIM5</accession>
<dbReference type="RefSeq" id="WP_210803622.1">
    <property type="nucleotide sequence ID" value="NZ_JAGQDE010000019.1"/>
</dbReference>
<gene>
    <name evidence="1" type="ORF">KAK06_18480</name>
</gene>
<name>A0A940YIM5_9BURK</name>
<dbReference type="EMBL" id="JAGQDE010000019">
    <property type="protein sequence ID" value="MBQ0960948.1"/>
    <property type="molecule type" value="Genomic_DNA"/>
</dbReference>
<dbReference type="Proteomes" id="UP000678374">
    <property type="component" value="Unassembled WGS sequence"/>
</dbReference>
<reference evidence="1" key="1">
    <citation type="submission" date="2021-04" db="EMBL/GenBank/DDBJ databases">
        <title>The genome sequence of Ideonella sp. 4Y11.</title>
        <authorList>
            <person name="Liu Y."/>
        </authorList>
    </citation>
    <scope>NUCLEOTIDE SEQUENCE</scope>
    <source>
        <strain evidence="1">4Y11</strain>
    </source>
</reference>
<proteinExistence type="predicted"/>